<proteinExistence type="predicted"/>
<reference evidence="1" key="1">
    <citation type="journal article" date="2023" name="Nat. Commun.">
        <title>Diploid and tetraploid genomes of Acorus and the evolution of monocots.</title>
        <authorList>
            <person name="Ma L."/>
            <person name="Liu K.W."/>
            <person name="Li Z."/>
            <person name="Hsiao Y.Y."/>
            <person name="Qi Y."/>
            <person name="Fu T."/>
            <person name="Tang G.D."/>
            <person name="Zhang D."/>
            <person name="Sun W.H."/>
            <person name="Liu D.K."/>
            <person name="Li Y."/>
            <person name="Chen G.Z."/>
            <person name="Liu X.D."/>
            <person name="Liao X.Y."/>
            <person name="Jiang Y.T."/>
            <person name="Yu X."/>
            <person name="Hao Y."/>
            <person name="Huang J."/>
            <person name="Zhao X.W."/>
            <person name="Ke S."/>
            <person name="Chen Y.Y."/>
            <person name="Wu W.L."/>
            <person name="Hsu J.L."/>
            <person name="Lin Y.F."/>
            <person name="Huang M.D."/>
            <person name="Li C.Y."/>
            <person name="Huang L."/>
            <person name="Wang Z.W."/>
            <person name="Zhao X."/>
            <person name="Zhong W.Y."/>
            <person name="Peng D.H."/>
            <person name="Ahmad S."/>
            <person name="Lan S."/>
            <person name="Zhang J.S."/>
            <person name="Tsai W.C."/>
            <person name="Van de Peer Y."/>
            <person name="Liu Z.J."/>
        </authorList>
    </citation>
    <scope>NUCLEOTIDE SEQUENCE</scope>
    <source>
        <strain evidence="1">SCP</strain>
    </source>
</reference>
<name>A0AAV9BGN3_ACOGR</name>
<dbReference type="AlphaFoldDB" id="A0AAV9BGN3"/>
<gene>
    <name evidence="1" type="ORF">QJS04_geneDACA011768</name>
</gene>
<accession>A0AAV9BGN3</accession>
<sequence>MAIASSSSLALLRRFRYSSQLGPLSRSRCLPSRRIDVRRYGFTSLRDGSPGYLEDFEQFFGFFRLVFYGEEENGQKKFLEGQKAS</sequence>
<protein>
    <submittedName>
        <fullName evidence="1">Uncharacterized protein</fullName>
    </submittedName>
</protein>
<reference evidence="1" key="2">
    <citation type="submission" date="2023-06" db="EMBL/GenBank/DDBJ databases">
        <authorList>
            <person name="Ma L."/>
            <person name="Liu K.-W."/>
            <person name="Li Z."/>
            <person name="Hsiao Y.-Y."/>
            <person name="Qi Y."/>
            <person name="Fu T."/>
            <person name="Tang G."/>
            <person name="Zhang D."/>
            <person name="Sun W.-H."/>
            <person name="Liu D.-K."/>
            <person name="Li Y."/>
            <person name="Chen G.-Z."/>
            <person name="Liu X.-D."/>
            <person name="Liao X.-Y."/>
            <person name="Jiang Y.-T."/>
            <person name="Yu X."/>
            <person name="Hao Y."/>
            <person name="Huang J."/>
            <person name="Zhao X.-W."/>
            <person name="Ke S."/>
            <person name="Chen Y.-Y."/>
            <person name="Wu W.-L."/>
            <person name="Hsu J.-L."/>
            <person name="Lin Y.-F."/>
            <person name="Huang M.-D."/>
            <person name="Li C.-Y."/>
            <person name="Huang L."/>
            <person name="Wang Z.-W."/>
            <person name="Zhao X."/>
            <person name="Zhong W.-Y."/>
            <person name="Peng D.-H."/>
            <person name="Ahmad S."/>
            <person name="Lan S."/>
            <person name="Zhang J.-S."/>
            <person name="Tsai W.-C."/>
            <person name="Van De Peer Y."/>
            <person name="Liu Z.-J."/>
        </authorList>
    </citation>
    <scope>NUCLEOTIDE SEQUENCE</scope>
    <source>
        <strain evidence="1">SCP</strain>
        <tissue evidence="1">Leaves</tissue>
    </source>
</reference>
<comment type="caution">
    <text evidence="1">The sequence shown here is derived from an EMBL/GenBank/DDBJ whole genome shotgun (WGS) entry which is preliminary data.</text>
</comment>
<evidence type="ECO:0000313" key="1">
    <source>
        <dbReference type="EMBL" id="KAK1275938.1"/>
    </source>
</evidence>
<dbReference type="Proteomes" id="UP001179952">
    <property type="component" value="Unassembled WGS sequence"/>
</dbReference>
<organism evidence="1 2">
    <name type="scientific">Acorus gramineus</name>
    <name type="common">Dwarf sweet flag</name>
    <dbReference type="NCBI Taxonomy" id="55184"/>
    <lineage>
        <taxon>Eukaryota</taxon>
        <taxon>Viridiplantae</taxon>
        <taxon>Streptophyta</taxon>
        <taxon>Embryophyta</taxon>
        <taxon>Tracheophyta</taxon>
        <taxon>Spermatophyta</taxon>
        <taxon>Magnoliopsida</taxon>
        <taxon>Liliopsida</taxon>
        <taxon>Acoraceae</taxon>
        <taxon>Acorus</taxon>
    </lineage>
</organism>
<evidence type="ECO:0000313" key="2">
    <source>
        <dbReference type="Proteomes" id="UP001179952"/>
    </source>
</evidence>
<dbReference type="EMBL" id="JAUJYN010000003">
    <property type="protein sequence ID" value="KAK1275938.1"/>
    <property type="molecule type" value="Genomic_DNA"/>
</dbReference>
<keyword evidence="2" id="KW-1185">Reference proteome</keyword>